<evidence type="ECO:0000256" key="1">
    <source>
        <dbReference type="ARBA" id="ARBA00010134"/>
    </source>
</evidence>
<name>A0A7J7KTC3_BUGNE</name>
<dbReference type="Proteomes" id="UP000593567">
    <property type="component" value="Unassembled WGS sequence"/>
</dbReference>
<dbReference type="OrthoDB" id="6116485at2759"/>
<dbReference type="InterPro" id="IPR015917">
    <property type="entry name" value="Pept_C14A"/>
</dbReference>
<dbReference type="GO" id="GO:0004197">
    <property type="term" value="F:cysteine-type endopeptidase activity"/>
    <property type="evidence" value="ECO:0007669"/>
    <property type="project" value="InterPro"/>
</dbReference>
<comment type="similarity">
    <text evidence="1 2">Belongs to the peptidase C14A family.</text>
</comment>
<dbReference type="InterPro" id="IPR011600">
    <property type="entry name" value="Pept_C14_caspase"/>
</dbReference>
<dbReference type="SMART" id="SM00115">
    <property type="entry name" value="CASc"/>
    <property type="match status" value="1"/>
</dbReference>
<dbReference type="PROSITE" id="PS50207">
    <property type="entry name" value="CASPASE_P10"/>
    <property type="match status" value="1"/>
</dbReference>
<proteinExistence type="inferred from homology"/>
<evidence type="ECO:0000259" key="3">
    <source>
        <dbReference type="PROSITE" id="PS50207"/>
    </source>
</evidence>
<feature type="domain" description="Caspase family p20" evidence="4">
    <location>
        <begin position="12"/>
        <end position="137"/>
    </location>
</feature>
<dbReference type="Pfam" id="PF00656">
    <property type="entry name" value="Peptidase_C14"/>
    <property type="match status" value="1"/>
</dbReference>
<dbReference type="SUPFAM" id="SSF52129">
    <property type="entry name" value="Caspase-like"/>
    <property type="match status" value="1"/>
</dbReference>
<accession>A0A7J7KTC3</accession>
<dbReference type="GO" id="GO:0006508">
    <property type="term" value="P:proteolysis"/>
    <property type="evidence" value="ECO:0007669"/>
    <property type="project" value="InterPro"/>
</dbReference>
<dbReference type="GO" id="GO:0072557">
    <property type="term" value="C:IPAF inflammasome complex"/>
    <property type="evidence" value="ECO:0007669"/>
    <property type="project" value="TreeGrafter"/>
</dbReference>
<evidence type="ECO:0008006" key="7">
    <source>
        <dbReference type="Google" id="ProtNLM"/>
    </source>
</evidence>
<dbReference type="PRINTS" id="PR00376">
    <property type="entry name" value="IL1BCENZYME"/>
</dbReference>
<evidence type="ECO:0000256" key="2">
    <source>
        <dbReference type="RuleBase" id="RU003971"/>
    </source>
</evidence>
<reference evidence="5" key="1">
    <citation type="submission" date="2020-06" db="EMBL/GenBank/DDBJ databases">
        <title>Draft genome of Bugula neritina, a colonial animal packing powerful symbionts and potential medicines.</title>
        <authorList>
            <person name="Rayko M."/>
        </authorList>
    </citation>
    <scope>NUCLEOTIDE SEQUENCE [LARGE SCALE GENOMIC DNA]</scope>
    <source>
        <strain evidence="5">Kwan_BN1</strain>
    </source>
</reference>
<dbReference type="AlphaFoldDB" id="A0A7J7KTC3"/>
<evidence type="ECO:0000313" key="5">
    <source>
        <dbReference type="EMBL" id="KAF6041345.1"/>
    </source>
</evidence>
<dbReference type="Gene3D" id="3.40.50.1460">
    <property type="match status" value="1"/>
</dbReference>
<dbReference type="GO" id="GO:0097169">
    <property type="term" value="C:AIM2 inflammasome complex"/>
    <property type="evidence" value="ECO:0007669"/>
    <property type="project" value="TreeGrafter"/>
</dbReference>
<dbReference type="InterPro" id="IPR002398">
    <property type="entry name" value="Pept_C14"/>
</dbReference>
<evidence type="ECO:0000259" key="4">
    <source>
        <dbReference type="PROSITE" id="PS50208"/>
    </source>
</evidence>
<dbReference type="PANTHER" id="PTHR47901:SF3">
    <property type="entry name" value="CASPASE-1"/>
    <property type="match status" value="1"/>
</dbReference>
<dbReference type="PANTHER" id="PTHR47901">
    <property type="entry name" value="CASPASE RECRUITMENT DOMAIN-CONTAINING PROTEIN 18"/>
    <property type="match status" value="1"/>
</dbReference>
<dbReference type="EMBL" id="VXIV02000057">
    <property type="protein sequence ID" value="KAF6041345.1"/>
    <property type="molecule type" value="Genomic_DNA"/>
</dbReference>
<comment type="caution">
    <text evidence="5">The sequence shown here is derived from an EMBL/GenBank/DDBJ whole genome shotgun (WGS) entry which is preliminary data.</text>
</comment>
<feature type="domain" description="Caspase family p10" evidence="3">
    <location>
        <begin position="210"/>
        <end position="289"/>
    </location>
</feature>
<dbReference type="InterPro" id="IPR002138">
    <property type="entry name" value="Pept_C14_p10"/>
</dbReference>
<dbReference type="InterPro" id="IPR001309">
    <property type="entry name" value="Pept_C14_p20"/>
</dbReference>
<dbReference type="InterPro" id="IPR029030">
    <property type="entry name" value="Caspase-like_dom_sf"/>
</dbReference>
<keyword evidence="6" id="KW-1185">Reference proteome</keyword>
<sequence>MFCFKYYGMTTPRGRALVINNYRYRNPYDIREGSEYDVNNTQALLEGLNIIVTVQHDLSRTEILQALQDETLMMSHRQHGIFFFFFFGHGSEGNIIYGTNWEPVNLNEIYHLLGPTRFKTFAGKPKVVIIQACRNRLSNRNVTTAPAAVNPAFRALHEDFQKFRSCFKRWLSNSAVRPTPASSLSIDDFLIFRNFVKSWLSMRNARTLPPDVKDFLIFHSCFENQRSLRRHTVGSLFIRTVVKTLMKHCCHRDLNTLFKIVQDRVQSITDRSPRDYDPQMPTVENLLTRCRQILLFPEYNGE</sequence>
<evidence type="ECO:0000313" key="6">
    <source>
        <dbReference type="Proteomes" id="UP000593567"/>
    </source>
</evidence>
<dbReference type="PROSITE" id="PS50208">
    <property type="entry name" value="CASPASE_P20"/>
    <property type="match status" value="1"/>
</dbReference>
<protein>
    <recommendedName>
        <fullName evidence="7">CASP2</fullName>
    </recommendedName>
</protein>
<organism evidence="5 6">
    <name type="scientific">Bugula neritina</name>
    <name type="common">Brown bryozoan</name>
    <name type="synonym">Sertularia neritina</name>
    <dbReference type="NCBI Taxonomy" id="10212"/>
    <lineage>
        <taxon>Eukaryota</taxon>
        <taxon>Metazoa</taxon>
        <taxon>Spiralia</taxon>
        <taxon>Lophotrochozoa</taxon>
        <taxon>Bryozoa</taxon>
        <taxon>Gymnolaemata</taxon>
        <taxon>Cheilostomatida</taxon>
        <taxon>Flustrina</taxon>
        <taxon>Buguloidea</taxon>
        <taxon>Bugulidae</taxon>
        <taxon>Bugula</taxon>
    </lineage>
</organism>
<gene>
    <name evidence="5" type="ORF">EB796_000356</name>
</gene>
<dbReference type="GO" id="GO:0072559">
    <property type="term" value="C:NLRP3 inflammasome complex"/>
    <property type="evidence" value="ECO:0007669"/>
    <property type="project" value="TreeGrafter"/>
</dbReference>